<proteinExistence type="predicted"/>
<gene>
    <name evidence="1" type="ORF">UFOVP427_21</name>
    <name evidence="2" type="ORF">UFOVP697_39</name>
</gene>
<evidence type="ECO:0000313" key="1">
    <source>
        <dbReference type="EMBL" id="CAB4142051.1"/>
    </source>
</evidence>
<accession>A0A6J5M7D1</accession>
<sequence length="235" mass="26641">MNYKDLPKREQQAAALELISIAYAYYGTNAEAEDLAISAGILAEDLSCIPDLQVEELNNLFISSRKKQGDIYKCYPALIYKMIKAEKSSINQVKQYAQILEPAEVNDKLERERAVDFADSVAIPFLTLLSECREKEAAKKYPFIPASVIYDFLLKHNAADLSLEDQDYNEAIHELEKAAQQAGYFEAKELKDLITQIAIPKGSTELSFRAKAYAVKRLALDEQRFKITIYNLKNI</sequence>
<organism evidence="1">
    <name type="scientific">uncultured Caudovirales phage</name>
    <dbReference type="NCBI Taxonomy" id="2100421"/>
    <lineage>
        <taxon>Viruses</taxon>
        <taxon>Duplodnaviria</taxon>
        <taxon>Heunggongvirae</taxon>
        <taxon>Uroviricota</taxon>
        <taxon>Caudoviricetes</taxon>
        <taxon>Peduoviridae</taxon>
        <taxon>Maltschvirus</taxon>
        <taxon>Maltschvirus maltsch</taxon>
    </lineage>
</organism>
<dbReference type="EMBL" id="LR796668">
    <property type="protein sequence ID" value="CAB4158325.1"/>
    <property type="molecule type" value="Genomic_DNA"/>
</dbReference>
<name>A0A6J5M7D1_9CAUD</name>
<protein>
    <submittedName>
        <fullName evidence="1">Uncharacterized protein</fullName>
    </submittedName>
</protein>
<reference evidence="1" key="1">
    <citation type="submission" date="2020-04" db="EMBL/GenBank/DDBJ databases">
        <authorList>
            <person name="Chiriac C."/>
            <person name="Salcher M."/>
            <person name="Ghai R."/>
            <person name="Kavagutti S V."/>
        </authorList>
    </citation>
    <scope>NUCLEOTIDE SEQUENCE</scope>
</reference>
<dbReference type="EMBL" id="LR796400">
    <property type="protein sequence ID" value="CAB4142051.1"/>
    <property type="molecule type" value="Genomic_DNA"/>
</dbReference>
<evidence type="ECO:0000313" key="2">
    <source>
        <dbReference type="EMBL" id="CAB4158325.1"/>
    </source>
</evidence>